<keyword evidence="2" id="KW-1185">Reference proteome</keyword>
<dbReference type="RefSeq" id="WP_165866003.1">
    <property type="nucleotide sequence ID" value="NZ_UPPP01000076.1"/>
</dbReference>
<evidence type="ECO:0000313" key="1">
    <source>
        <dbReference type="EMBL" id="VBB07584.1"/>
    </source>
</evidence>
<gene>
    <name evidence="1" type="ORF">LUCI_2849</name>
</gene>
<dbReference type="Proteomes" id="UP000277811">
    <property type="component" value="Unassembled WGS sequence"/>
</dbReference>
<proteinExistence type="predicted"/>
<sequence>MKSINYREIATEKIDLIKPLWEQLNCHHAKLSADFSGAFQAGTFKF</sequence>
<evidence type="ECO:0000313" key="2">
    <source>
        <dbReference type="Proteomes" id="UP000277811"/>
    </source>
</evidence>
<name>A0A498R7U5_9FIRM</name>
<protein>
    <submittedName>
        <fullName evidence="1">Uncharacterized protein</fullName>
    </submittedName>
</protein>
<reference evidence="1 2" key="1">
    <citation type="submission" date="2018-06" db="EMBL/GenBank/DDBJ databases">
        <authorList>
            <person name="Strepis N."/>
        </authorList>
    </citation>
    <scope>NUCLEOTIDE SEQUENCE [LARGE SCALE GENOMIC DNA]</scope>
    <source>
        <strain evidence="1">LUCI</strain>
    </source>
</reference>
<dbReference type="EMBL" id="UPPP01000076">
    <property type="protein sequence ID" value="VBB07584.1"/>
    <property type="molecule type" value="Genomic_DNA"/>
</dbReference>
<dbReference type="AlphaFoldDB" id="A0A498R7U5"/>
<accession>A0A498R7U5</accession>
<organism evidence="1 2">
    <name type="scientific">Lucifera butyrica</name>
    <dbReference type="NCBI Taxonomy" id="1351585"/>
    <lineage>
        <taxon>Bacteria</taxon>
        <taxon>Bacillati</taxon>
        <taxon>Bacillota</taxon>
        <taxon>Negativicutes</taxon>
        <taxon>Veillonellales</taxon>
        <taxon>Veillonellaceae</taxon>
        <taxon>Lucifera</taxon>
    </lineage>
</organism>